<keyword evidence="4" id="KW-1185">Reference proteome</keyword>
<dbReference type="InterPro" id="IPR001245">
    <property type="entry name" value="Ser-Thr/Tyr_kinase_cat_dom"/>
</dbReference>
<dbReference type="PANTHER" id="PTHR44329">
    <property type="entry name" value="SERINE/THREONINE-PROTEIN KINASE TNNI3K-RELATED"/>
    <property type="match status" value="1"/>
</dbReference>
<organism evidence="3 4">
    <name type="scientific">Tritrichomonas musculus</name>
    <dbReference type="NCBI Taxonomy" id="1915356"/>
    <lineage>
        <taxon>Eukaryota</taxon>
        <taxon>Metamonada</taxon>
        <taxon>Parabasalia</taxon>
        <taxon>Tritrichomonadida</taxon>
        <taxon>Tritrichomonadidae</taxon>
        <taxon>Tritrichomonas</taxon>
    </lineage>
</organism>
<proteinExistence type="predicted"/>
<dbReference type="InterPro" id="IPR011009">
    <property type="entry name" value="Kinase-like_dom_sf"/>
</dbReference>
<dbReference type="PANTHER" id="PTHR44329:SF214">
    <property type="entry name" value="PROTEIN KINASE DOMAIN-CONTAINING PROTEIN"/>
    <property type="match status" value="1"/>
</dbReference>
<feature type="binding site" evidence="1">
    <location>
        <position position="43"/>
    </location>
    <ligand>
        <name>ATP</name>
        <dbReference type="ChEBI" id="CHEBI:30616"/>
    </ligand>
</feature>
<evidence type="ECO:0000259" key="2">
    <source>
        <dbReference type="PROSITE" id="PS50011"/>
    </source>
</evidence>
<dbReference type="SMART" id="SM00671">
    <property type="entry name" value="SEL1"/>
    <property type="match status" value="5"/>
</dbReference>
<dbReference type="PROSITE" id="PS50011">
    <property type="entry name" value="PROTEIN_KINASE_DOM"/>
    <property type="match status" value="1"/>
</dbReference>
<dbReference type="InterPro" id="IPR051681">
    <property type="entry name" value="Ser/Thr_Kinases-Pseudokinases"/>
</dbReference>
<dbReference type="PROSITE" id="PS00107">
    <property type="entry name" value="PROTEIN_KINASE_ATP"/>
    <property type="match status" value="1"/>
</dbReference>
<keyword evidence="1" id="KW-0547">Nucleotide-binding</keyword>
<name>A0ABR2L5Z4_9EUKA</name>
<accession>A0ABR2L5Z4</accession>
<evidence type="ECO:0000313" key="3">
    <source>
        <dbReference type="EMBL" id="KAK8898411.1"/>
    </source>
</evidence>
<dbReference type="EMBL" id="JAPFFF010000001">
    <property type="protein sequence ID" value="KAK8898411.1"/>
    <property type="molecule type" value="Genomic_DNA"/>
</dbReference>
<dbReference type="SUPFAM" id="SSF56112">
    <property type="entry name" value="Protein kinase-like (PK-like)"/>
    <property type="match status" value="1"/>
</dbReference>
<dbReference type="Pfam" id="PF00069">
    <property type="entry name" value="Pkinase"/>
    <property type="match status" value="1"/>
</dbReference>
<dbReference type="PRINTS" id="PR00109">
    <property type="entry name" value="TYRKINASE"/>
</dbReference>
<dbReference type="SUPFAM" id="SSF81901">
    <property type="entry name" value="HCP-like"/>
    <property type="match status" value="1"/>
</dbReference>
<dbReference type="SMART" id="SM00220">
    <property type="entry name" value="S_TKc"/>
    <property type="match status" value="1"/>
</dbReference>
<evidence type="ECO:0000313" key="4">
    <source>
        <dbReference type="Proteomes" id="UP001470230"/>
    </source>
</evidence>
<sequence>MNIESLFFNISDYQLPSEKIGEGAYGTVYKIKNIKDDQFYACKIVKTNDDFNGHDQMLLMRESLIIQELEHPGIVKFKGINFQSFFDKKKLEPSIITEFFKNGSLQTILDKEQRSLADPTWSPTKKYIILLGIANAMDYLHKHGTIHRDLKPDNILTDEEYYPHICDFGLSRCFEKSLKNSDILTMTSSVGTPIYMAPELLNGDDHYGPSVDVYSFAMIAYELATGKKPFDKEKSAFSFGKKIIDGYRPTFPDSFPEKMQELICRCWSKNVSERPSFEEIFNELSKDFSYLGEDVEEDEIEEFISNLPNSKAEIPSDSIENNHKLKKELSELKDKLSGYTTSENIFISGLIKLYGLKKERNQKEGVQKLMVSSEKGNCYASLFLGLIYETGDGVKSSFKLAKKYFKQSSIQGNPAGYHLIGWCYKNGYGIDQSYPKALKYYQLAADLGYSTAFINIGFLYENGYGVDRDYSIALEYYQKAADLRDSAGFNNIGCLYGKGLGVDRDYSKALEYYQEAADLGYSAAFINIGFLYENGYGVKQDYSIALDYYQKAADLGNEDAITQINCLQKKMKKKVLPFFH</sequence>
<dbReference type="InterPro" id="IPR000719">
    <property type="entry name" value="Prot_kinase_dom"/>
</dbReference>
<protein>
    <recommendedName>
        <fullName evidence="2">Protein kinase domain-containing protein</fullName>
    </recommendedName>
</protein>
<dbReference type="InterPro" id="IPR011990">
    <property type="entry name" value="TPR-like_helical_dom_sf"/>
</dbReference>
<dbReference type="Gene3D" id="1.25.40.10">
    <property type="entry name" value="Tetratricopeptide repeat domain"/>
    <property type="match status" value="2"/>
</dbReference>
<gene>
    <name evidence="3" type="ORF">M9Y10_000698</name>
</gene>
<comment type="caution">
    <text evidence="3">The sequence shown here is derived from an EMBL/GenBank/DDBJ whole genome shotgun (WGS) entry which is preliminary data.</text>
</comment>
<dbReference type="Gene3D" id="1.10.510.10">
    <property type="entry name" value="Transferase(Phosphotransferase) domain 1"/>
    <property type="match status" value="1"/>
</dbReference>
<dbReference type="InterPro" id="IPR006597">
    <property type="entry name" value="Sel1-like"/>
</dbReference>
<keyword evidence="1" id="KW-0067">ATP-binding</keyword>
<reference evidence="3 4" key="1">
    <citation type="submission" date="2024-04" db="EMBL/GenBank/DDBJ databases">
        <title>Tritrichomonas musculus Genome.</title>
        <authorList>
            <person name="Alves-Ferreira E."/>
            <person name="Grigg M."/>
            <person name="Lorenzi H."/>
            <person name="Galac M."/>
        </authorList>
    </citation>
    <scope>NUCLEOTIDE SEQUENCE [LARGE SCALE GENOMIC DNA]</scope>
    <source>
        <strain evidence="3 4">EAF2021</strain>
    </source>
</reference>
<dbReference type="InterPro" id="IPR017441">
    <property type="entry name" value="Protein_kinase_ATP_BS"/>
</dbReference>
<feature type="domain" description="Protein kinase" evidence="2">
    <location>
        <begin position="14"/>
        <end position="291"/>
    </location>
</feature>
<evidence type="ECO:0000256" key="1">
    <source>
        <dbReference type="PROSITE-ProRule" id="PRU10141"/>
    </source>
</evidence>
<dbReference type="Pfam" id="PF08238">
    <property type="entry name" value="Sel1"/>
    <property type="match status" value="5"/>
</dbReference>
<dbReference type="Proteomes" id="UP001470230">
    <property type="component" value="Unassembled WGS sequence"/>
</dbReference>